<comment type="caution">
    <text evidence="3">The sequence shown here is derived from an EMBL/GenBank/DDBJ whole genome shotgun (WGS) entry which is preliminary data.</text>
</comment>
<dbReference type="SUPFAM" id="SSF47413">
    <property type="entry name" value="lambda repressor-like DNA-binding domains"/>
    <property type="match status" value="1"/>
</dbReference>
<evidence type="ECO:0000313" key="3">
    <source>
        <dbReference type="EMBL" id="PWR14595.1"/>
    </source>
</evidence>
<dbReference type="EMBL" id="QGKS01000225">
    <property type="protein sequence ID" value="PWR14595.1"/>
    <property type="molecule type" value="Genomic_DNA"/>
</dbReference>
<keyword evidence="1" id="KW-0472">Membrane</keyword>
<keyword evidence="1" id="KW-1133">Transmembrane helix</keyword>
<evidence type="ECO:0000313" key="4">
    <source>
        <dbReference type="Proteomes" id="UP000246050"/>
    </source>
</evidence>
<dbReference type="OrthoDB" id="3213425at2"/>
<feature type="transmembrane region" description="Helical" evidence="1">
    <location>
        <begin position="124"/>
        <end position="143"/>
    </location>
</feature>
<accession>A0A317DNU8</accession>
<dbReference type="Pfam" id="PF13560">
    <property type="entry name" value="HTH_31"/>
    <property type="match status" value="1"/>
</dbReference>
<gene>
    <name evidence="3" type="ORF">DKT69_15545</name>
</gene>
<dbReference type="Proteomes" id="UP000246050">
    <property type="component" value="Unassembled WGS sequence"/>
</dbReference>
<dbReference type="GO" id="GO:0003677">
    <property type="term" value="F:DNA binding"/>
    <property type="evidence" value="ECO:0007669"/>
    <property type="project" value="UniProtKB-KW"/>
</dbReference>
<reference evidence="3 4" key="1">
    <citation type="submission" date="2018-05" db="EMBL/GenBank/DDBJ databases">
        <title>Micromonosporas from Atacama Desert.</title>
        <authorList>
            <person name="Carro L."/>
            <person name="Golinska P."/>
            <person name="Klenk H.-P."/>
            <person name="Goodfellow M."/>
        </authorList>
    </citation>
    <scope>NUCLEOTIDE SEQUENCE [LARGE SCALE GENOMIC DNA]</scope>
    <source>
        <strain evidence="3 4">4G51</strain>
    </source>
</reference>
<keyword evidence="1" id="KW-0812">Transmembrane</keyword>
<sequence>MPRQNVAVNPTFGPRLRELREQRGLSLRRLGQQVHCSHGYLWDLEAGAKRPSASVAALLDAALGAGGQLCALLTKASADSGGLTASVAAPVLDELGGLEFAPDWRHGVEVAAELWRRDMQRRDLLVGAGFSAAAFVAPAFRWLTVRLDERPVGDGDRLVGQPDIDTVRQITSVYRTLDNRYGGGHVRDGLVRFLDTEVAALLRGRFDAGTGAMLFSAAAEATQLAGWASYDVGLHGLAQRYMVQALRMAAAAGDRPLGAEILAAMSHQAAYLGASAEAVDLARAAGRTAAESGIAAIQAESAVLEAQGHAVGGDEAACAAALDRAERTFDRAERASAPQWIGYFDEAYLSAKFGHCFAALGRGETAARFAVRSLEMDGRAYARGRQFNLALLALAHAQAGDPEQASVVGCQAAEAALGLRSERARGYLATLADRLAPHAGLAAVQEFSDRVQPAIQAV</sequence>
<dbReference type="SMART" id="SM00530">
    <property type="entry name" value="HTH_XRE"/>
    <property type="match status" value="1"/>
</dbReference>
<dbReference type="InterPro" id="IPR001387">
    <property type="entry name" value="Cro/C1-type_HTH"/>
</dbReference>
<dbReference type="Gene3D" id="1.10.260.40">
    <property type="entry name" value="lambda repressor-like DNA-binding domains"/>
    <property type="match status" value="1"/>
</dbReference>
<dbReference type="AlphaFoldDB" id="A0A317DNU8"/>
<evidence type="ECO:0000256" key="1">
    <source>
        <dbReference type="SAM" id="Phobius"/>
    </source>
</evidence>
<protein>
    <submittedName>
        <fullName evidence="3">DNA-binding protein</fullName>
    </submittedName>
</protein>
<dbReference type="CDD" id="cd00093">
    <property type="entry name" value="HTH_XRE"/>
    <property type="match status" value="1"/>
</dbReference>
<dbReference type="RefSeq" id="WP_109802272.1">
    <property type="nucleotide sequence ID" value="NZ_QGKS01000225.1"/>
</dbReference>
<evidence type="ECO:0000259" key="2">
    <source>
        <dbReference type="PROSITE" id="PS50943"/>
    </source>
</evidence>
<dbReference type="InterPro" id="IPR010982">
    <property type="entry name" value="Lambda_DNA-bd_dom_sf"/>
</dbReference>
<organism evidence="3 4">
    <name type="scientific">Micromonospora sicca</name>
    <dbReference type="NCBI Taxonomy" id="2202420"/>
    <lineage>
        <taxon>Bacteria</taxon>
        <taxon>Bacillati</taxon>
        <taxon>Actinomycetota</taxon>
        <taxon>Actinomycetes</taxon>
        <taxon>Micromonosporales</taxon>
        <taxon>Micromonosporaceae</taxon>
        <taxon>Micromonospora</taxon>
    </lineage>
</organism>
<name>A0A317DNU8_9ACTN</name>
<feature type="domain" description="HTH cro/C1-type" evidence="2">
    <location>
        <begin position="16"/>
        <end position="69"/>
    </location>
</feature>
<proteinExistence type="predicted"/>
<dbReference type="PROSITE" id="PS50943">
    <property type="entry name" value="HTH_CROC1"/>
    <property type="match status" value="1"/>
</dbReference>
<keyword evidence="3" id="KW-0238">DNA-binding</keyword>